<dbReference type="Pfam" id="PF07690">
    <property type="entry name" value="MFS_1"/>
    <property type="match status" value="2"/>
</dbReference>
<name>A0A194PIB8_PAPXU</name>
<feature type="transmembrane region" description="Helical" evidence="2">
    <location>
        <begin position="172"/>
        <end position="195"/>
    </location>
</feature>
<dbReference type="AlphaFoldDB" id="A0A194PIB8"/>
<accession>A0A194PIB8</accession>
<dbReference type="EMBL" id="KQ459603">
    <property type="protein sequence ID" value="KPI93156.1"/>
    <property type="molecule type" value="Genomic_DNA"/>
</dbReference>
<dbReference type="PROSITE" id="PS50850">
    <property type="entry name" value="MFS"/>
    <property type="match status" value="1"/>
</dbReference>
<dbReference type="GO" id="GO:0016020">
    <property type="term" value="C:membrane"/>
    <property type="evidence" value="ECO:0007669"/>
    <property type="project" value="UniProtKB-SubCell"/>
</dbReference>
<feature type="transmembrane region" description="Helical" evidence="2">
    <location>
        <begin position="733"/>
        <end position="752"/>
    </location>
</feature>
<feature type="transmembrane region" description="Helical" evidence="2">
    <location>
        <begin position="291"/>
        <end position="310"/>
    </location>
</feature>
<sequence>MELDYIDSNIRNSRTPNDLQPEEIRESLLSVSTSGICGDDEQDSNYETNSFSSVEIDISNKEGILSFGTSKYHKESNKLKPKNKGFGYRVGDSNKSSDNFINITINPNDEGKDVRVKSIKKADVKPTIPDGGWGWIVVMSSFVISMIADGISFSFGLLYIEFLDEFKTSKSMTAWIGSLFIAVPLLSGPVMSALVDRYGCRSMTILGGLISALGFVLASVSNTIEMMMITFGVIAGLGLGLVYVTAVVSIAYWFEKKRNLAVGLGACGTGVGTFVYAPMTQYFIEEYGWRGTILLLSGTLLNLCVCGCVMRDPEWWIQEQKKQRNEDKSNYSKDESKSRNSSFASIGNTYIFDYDAPTRGVGMKRLITKGVSPEKVIKDEADAIKRYENILSYTKKNLQKSRSMDNLPSYLTYDDKRSRKMLDAIIKTISKQYNIEVKHPTFIHTNNTEVKKLIESNENIDPPAVAYTNQFLQRTHSEKYSKNKENSLKKYQLKNCKEIEMTVLLDSEAKNNKIEKQDSKENRREWFKKQLSVNHHYLKDLKMPINSISHRNAMLNIKRYRLKASSCPDLFKNSMISVNEKEEKWNEDCVNCLSDMFNVTLFKKMTFNLLCLGTLILFIWFIVPYFYLAEHMTLKGYSEDDGAMMLSIIGITNTIGMVGLGWIGDFPKVSIGNLYAVCLILCGASVAALPSSLSNYWILVSISSAFGLLFAASFTFTPSLLVKLVSLDDFTSAYGLVLLAQGIGHLIGPPLSGLIYDLTFSWELAFYLAGGWIIVSGVLISFIQPVKNYQEKRQNMEHHSVSSHA</sequence>
<proteinExistence type="predicted"/>
<dbReference type="Gene3D" id="1.20.1250.20">
    <property type="entry name" value="MFS general substrate transporter like domains"/>
    <property type="match status" value="2"/>
</dbReference>
<dbReference type="PANTHER" id="PTHR11360:SF111">
    <property type="entry name" value="CHASKI, ISOFORM A"/>
    <property type="match status" value="1"/>
</dbReference>
<dbReference type="InterPro" id="IPR011701">
    <property type="entry name" value="MFS"/>
</dbReference>
<feature type="transmembrane region" description="Helical" evidence="2">
    <location>
        <begin position="764"/>
        <end position="783"/>
    </location>
</feature>
<feature type="transmembrane region" description="Helical" evidence="2">
    <location>
        <begin position="671"/>
        <end position="690"/>
    </location>
</feature>
<gene>
    <name evidence="4" type="ORF">RR46_14377</name>
</gene>
<organism evidence="4 5">
    <name type="scientific">Papilio xuthus</name>
    <name type="common">Asian swallowtail butterfly</name>
    <dbReference type="NCBI Taxonomy" id="66420"/>
    <lineage>
        <taxon>Eukaryota</taxon>
        <taxon>Metazoa</taxon>
        <taxon>Ecdysozoa</taxon>
        <taxon>Arthropoda</taxon>
        <taxon>Hexapoda</taxon>
        <taxon>Insecta</taxon>
        <taxon>Pterygota</taxon>
        <taxon>Neoptera</taxon>
        <taxon>Endopterygota</taxon>
        <taxon>Lepidoptera</taxon>
        <taxon>Glossata</taxon>
        <taxon>Ditrysia</taxon>
        <taxon>Papilionoidea</taxon>
        <taxon>Papilionidae</taxon>
        <taxon>Papilioninae</taxon>
        <taxon>Papilio</taxon>
    </lineage>
</organism>
<feature type="transmembrane region" description="Helical" evidence="2">
    <location>
        <begin position="606"/>
        <end position="628"/>
    </location>
</feature>
<feature type="transmembrane region" description="Helical" evidence="2">
    <location>
        <begin position="696"/>
        <end position="721"/>
    </location>
</feature>
<dbReference type="InterPro" id="IPR050327">
    <property type="entry name" value="Proton-linked_MCT"/>
</dbReference>
<dbReference type="InterPro" id="IPR020846">
    <property type="entry name" value="MFS_dom"/>
</dbReference>
<evidence type="ECO:0000259" key="3">
    <source>
        <dbReference type="PROSITE" id="PS50850"/>
    </source>
</evidence>
<feature type="transmembrane region" description="Helical" evidence="2">
    <location>
        <begin position="260"/>
        <end position="279"/>
    </location>
</feature>
<keyword evidence="2" id="KW-0812">Transmembrane</keyword>
<evidence type="ECO:0000256" key="2">
    <source>
        <dbReference type="SAM" id="Phobius"/>
    </source>
</evidence>
<dbReference type="PANTHER" id="PTHR11360">
    <property type="entry name" value="MONOCARBOXYLATE TRANSPORTER"/>
    <property type="match status" value="1"/>
</dbReference>
<keyword evidence="5" id="KW-1185">Reference proteome</keyword>
<feature type="transmembrane region" description="Helical" evidence="2">
    <location>
        <begin position="135"/>
        <end position="160"/>
    </location>
</feature>
<dbReference type="GO" id="GO:0008028">
    <property type="term" value="F:monocarboxylic acid transmembrane transporter activity"/>
    <property type="evidence" value="ECO:0007669"/>
    <property type="project" value="TreeGrafter"/>
</dbReference>
<feature type="transmembrane region" description="Helical" evidence="2">
    <location>
        <begin position="643"/>
        <end position="664"/>
    </location>
</feature>
<comment type="subcellular location">
    <subcellularLocation>
        <location evidence="1">Membrane</location>
        <topology evidence="1">Multi-pass membrane protein</topology>
    </subcellularLocation>
</comment>
<evidence type="ECO:0000256" key="1">
    <source>
        <dbReference type="ARBA" id="ARBA00004141"/>
    </source>
</evidence>
<dbReference type="CDD" id="cd17352">
    <property type="entry name" value="MFS_MCT_SLC16"/>
    <property type="match status" value="1"/>
</dbReference>
<dbReference type="SUPFAM" id="SSF103473">
    <property type="entry name" value="MFS general substrate transporter"/>
    <property type="match status" value="1"/>
</dbReference>
<reference evidence="4 5" key="1">
    <citation type="journal article" date="2015" name="Nat. Commun.">
        <title>Outbred genome sequencing and CRISPR/Cas9 gene editing in butterflies.</title>
        <authorList>
            <person name="Li X."/>
            <person name="Fan D."/>
            <person name="Zhang W."/>
            <person name="Liu G."/>
            <person name="Zhang L."/>
            <person name="Zhao L."/>
            <person name="Fang X."/>
            <person name="Chen L."/>
            <person name="Dong Y."/>
            <person name="Chen Y."/>
            <person name="Ding Y."/>
            <person name="Zhao R."/>
            <person name="Feng M."/>
            <person name="Zhu Y."/>
            <person name="Feng Y."/>
            <person name="Jiang X."/>
            <person name="Zhu D."/>
            <person name="Xiang H."/>
            <person name="Feng X."/>
            <person name="Li S."/>
            <person name="Wang J."/>
            <person name="Zhang G."/>
            <person name="Kronforst M.R."/>
            <person name="Wang W."/>
        </authorList>
    </citation>
    <scope>NUCLEOTIDE SEQUENCE [LARGE SCALE GENOMIC DNA]</scope>
    <source>
        <strain evidence="4">Ya'a_city_454_Px</strain>
        <tissue evidence="4">Whole body</tissue>
    </source>
</reference>
<feature type="transmembrane region" description="Helical" evidence="2">
    <location>
        <begin position="202"/>
        <end position="220"/>
    </location>
</feature>
<evidence type="ECO:0000313" key="5">
    <source>
        <dbReference type="Proteomes" id="UP000053268"/>
    </source>
</evidence>
<feature type="domain" description="Major facilitator superfamily (MFS) profile" evidence="3">
    <location>
        <begin position="134"/>
        <end position="788"/>
    </location>
</feature>
<dbReference type="InterPro" id="IPR036259">
    <property type="entry name" value="MFS_trans_sf"/>
</dbReference>
<dbReference type="Proteomes" id="UP000053268">
    <property type="component" value="Unassembled WGS sequence"/>
</dbReference>
<keyword evidence="2" id="KW-0472">Membrane</keyword>
<evidence type="ECO:0000313" key="4">
    <source>
        <dbReference type="EMBL" id="KPI93156.1"/>
    </source>
</evidence>
<keyword evidence="2" id="KW-1133">Transmembrane helix</keyword>
<feature type="transmembrane region" description="Helical" evidence="2">
    <location>
        <begin position="226"/>
        <end position="253"/>
    </location>
</feature>
<protein>
    <submittedName>
        <fullName evidence="4">Monocarboxylate transporter 14</fullName>
    </submittedName>
</protein>